<keyword evidence="2" id="KW-1185">Reference proteome</keyword>
<name>A0ABP4NR66_9ACTN</name>
<evidence type="ECO:0000313" key="2">
    <source>
        <dbReference type="Proteomes" id="UP001500190"/>
    </source>
</evidence>
<evidence type="ECO:0000313" key="1">
    <source>
        <dbReference type="EMBL" id="GAA1565335.1"/>
    </source>
</evidence>
<dbReference type="Proteomes" id="UP001500190">
    <property type="component" value="Unassembled WGS sequence"/>
</dbReference>
<accession>A0ABP4NR66</accession>
<reference evidence="2" key="1">
    <citation type="journal article" date="2019" name="Int. J. Syst. Evol. Microbiol.">
        <title>The Global Catalogue of Microorganisms (GCM) 10K type strain sequencing project: providing services to taxonomists for standard genome sequencing and annotation.</title>
        <authorList>
            <consortium name="The Broad Institute Genomics Platform"/>
            <consortium name="The Broad Institute Genome Sequencing Center for Infectious Disease"/>
            <person name="Wu L."/>
            <person name="Ma J."/>
        </authorList>
    </citation>
    <scope>NUCLEOTIDE SEQUENCE [LARGE SCALE GENOMIC DNA]</scope>
    <source>
        <strain evidence="2">JCM 14304</strain>
    </source>
</reference>
<dbReference type="RefSeq" id="WP_344187517.1">
    <property type="nucleotide sequence ID" value="NZ_BAAAND010000001.1"/>
</dbReference>
<proteinExistence type="predicted"/>
<dbReference type="EMBL" id="BAAAND010000001">
    <property type="protein sequence ID" value="GAA1565335.1"/>
    <property type="molecule type" value="Genomic_DNA"/>
</dbReference>
<protein>
    <submittedName>
        <fullName evidence="1">Uncharacterized protein</fullName>
    </submittedName>
</protein>
<sequence>MTEHISQDRMGELIDSGAAKPMLQGMEVGPTFYQDRWWYIPTEAADDADYEPADAEMSERFAGLQRRADAIERVQAELDGRG</sequence>
<organism evidence="1 2">
    <name type="scientific">Kribbella karoonensis</name>
    <dbReference type="NCBI Taxonomy" id="324851"/>
    <lineage>
        <taxon>Bacteria</taxon>
        <taxon>Bacillati</taxon>
        <taxon>Actinomycetota</taxon>
        <taxon>Actinomycetes</taxon>
        <taxon>Propionibacteriales</taxon>
        <taxon>Kribbellaceae</taxon>
        <taxon>Kribbella</taxon>
    </lineage>
</organism>
<comment type="caution">
    <text evidence="1">The sequence shown here is derived from an EMBL/GenBank/DDBJ whole genome shotgun (WGS) entry which is preliminary data.</text>
</comment>
<gene>
    <name evidence="1" type="ORF">GCM10009742_03250</name>
</gene>